<dbReference type="PANTHER" id="PTHR43304">
    <property type="entry name" value="PHYTOCHROME-LIKE PROTEIN CPH1"/>
    <property type="match status" value="1"/>
</dbReference>
<comment type="caution">
    <text evidence="9">The sequence shown here is derived from an EMBL/GenBank/DDBJ whole genome shotgun (WGS) entry which is preliminary data.</text>
</comment>
<evidence type="ECO:0000313" key="10">
    <source>
        <dbReference type="Proteomes" id="UP001597480"/>
    </source>
</evidence>
<dbReference type="PROSITE" id="PS50112">
    <property type="entry name" value="PAS"/>
    <property type="match status" value="1"/>
</dbReference>
<sequence>MEEIVRINLDNEMDLILAHKRTMKLAELCGLVISAQTRFATAVSEIARCSIANGENSCLVLGIKFLNGGKKEIGAVILDKVNLEESNPEAYAYASRLARDIVKKYSNGVYEISLSLKIPYSGIISPARISSFIEYFKKETSLSPYDEIRKKNIQLIELSEKLSDSEAKYRQLTDTLPLLVFSVAATGAVTLTNKKMKDVLGSGFSHFTQTSIAALFHPDDVAVIGNAWDSVKRRGSGFSGQARVNIKDEYLWHIVSIVPDNNEDVSGYIVSMVNIHAQKLIEETLKDNKALRQAQESLKSTNAELYKKNKELEQFAYIASHDLQEPLRKIRNFTSLAERNLSEEEKEKLYFNKINSSAERMSRLITDVLNYSKLSVDDRSFSAVDLNVVLNEVIGDFEFQIEEKNAAITIAELPFIQGIPIQLSQLFYNLIGNSLKFVEGKPEVVVNYEKVEKNKHLYHKVSVIDNGIGIEEKHLSKIFTIFKRLHHQSEYEGTGIGLALCEKIIENHHGSIEISSIPNQGTTVDVYLPV</sequence>
<dbReference type="EMBL" id="JBHUMD010000029">
    <property type="protein sequence ID" value="MFD2603480.1"/>
    <property type="molecule type" value="Genomic_DNA"/>
</dbReference>
<reference evidence="10" key="1">
    <citation type="journal article" date="2019" name="Int. J. Syst. Evol. Microbiol.">
        <title>The Global Catalogue of Microorganisms (GCM) 10K type strain sequencing project: providing services to taxonomists for standard genome sequencing and annotation.</title>
        <authorList>
            <consortium name="The Broad Institute Genomics Platform"/>
            <consortium name="The Broad Institute Genome Sequencing Center for Infectious Disease"/>
            <person name="Wu L."/>
            <person name="Ma J."/>
        </authorList>
    </citation>
    <scope>NUCLEOTIDE SEQUENCE [LARGE SCALE GENOMIC DNA]</scope>
    <source>
        <strain evidence="10">KCTC 42107</strain>
    </source>
</reference>
<dbReference type="InterPro" id="IPR004358">
    <property type="entry name" value="Sig_transdc_His_kin-like_C"/>
</dbReference>
<dbReference type="PANTHER" id="PTHR43304:SF1">
    <property type="entry name" value="PAC DOMAIN-CONTAINING PROTEIN"/>
    <property type="match status" value="1"/>
</dbReference>
<dbReference type="InterPro" id="IPR003661">
    <property type="entry name" value="HisK_dim/P_dom"/>
</dbReference>
<feature type="coiled-coil region" evidence="6">
    <location>
        <begin position="281"/>
        <end position="311"/>
    </location>
</feature>
<comment type="catalytic activity">
    <reaction evidence="1">
        <text>ATP + protein L-histidine = ADP + protein N-phospho-L-histidine.</text>
        <dbReference type="EC" id="2.7.13.3"/>
    </reaction>
</comment>
<dbReference type="SUPFAM" id="SSF55874">
    <property type="entry name" value="ATPase domain of HSP90 chaperone/DNA topoisomerase II/histidine kinase"/>
    <property type="match status" value="1"/>
</dbReference>
<keyword evidence="4" id="KW-0808">Transferase</keyword>
<dbReference type="InterPro" id="IPR035965">
    <property type="entry name" value="PAS-like_dom_sf"/>
</dbReference>
<dbReference type="NCBIfam" id="TIGR00229">
    <property type="entry name" value="sensory_box"/>
    <property type="match status" value="1"/>
</dbReference>
<protein>
    <recommendedName>
        <fullName evidence="2">histidine kinase</fullName>
        <ecNumber evidence="2">2.7.13.3</ecNumber>
    </recommendedName>
</protein>
<dbReference type="Gene3D" id="3.30.565.10">
    <property type="entry name" value="Histidine kinase-like ATPase, C-terminal domain"/>
    <property type="match status" value="1"/>
</dbReference>
<evidence type="ECO:0000256" key="1">
    <source>
        <dbReference type="ARBA" id="ARBA00000085"/>
    </source>
</evidence>
<dbReference type="EC" id="2.7.13.3" evidence="2"/>
<keyword evidence="6" id="KW-0175">Coiled coil</keyword>
<dbReference type="RefSeq" id="WP_379822281.1">
    <property type="nucleotide sequence ID" value="NZ_JBHUMD010000029.1"/>
</dbReference>
<accession>A0ABW5NYQ3</accession>
<keyword evidence="5" id="KW-0418">Kinase</keyword>
<dbReference type="InterPro" id="IPR000014">
    <property type="entry name" value="PAS"/>
</dbReference>
<dbReference type="Gene3D" id="1.10.287.130">
    <property type="match status" value="1"/>
</dbReference>
<keyword evidence="9" id="KW-0067">ATP-binding</keyword>
<dbReference type="PROSITE" id="PS50109">
    <property type="entry name" value="HIS_KIN"/>
    <property type="match status" value="1"/>
</dbReference>
<dbReference type="Pfam" id="PF00512">
    <property type="entry name" value="HisKA"/>
    <property type="match status" value="1"/>
</dbReference>
<dbReference type="InterPro" id="IPR003594">
    <property type="entry name" value="HATPase_dom"/>
</dbReference>
<dbReference type="SMART" id="SM00091">
    <property type="entry name" value="PAS"/>
    <property type="match status" value="1"/>
</dbReference>
<dbReference type="InterPro" id="IPR052162">
    <property type="entry name" value="Sensor_kinase/Photoreceptor"/>
</dbReference>
<organism evidence="9 10">
    <name type="scientific">Flavobacterium suzhouense</name>
    <dbReference type="NCBI Taxonomy" id="1529638"/>
    <lineage>
        <taxon>Bacteria</taxon>
        <taxon>Pseudomonadati</taxon>
        <taxon>Bacteroidota</taxon>
        <taxon>Flavobacteriia</taxon>
        <taxon>Flavobacteriales</taxon>
        <taxon>Flavobacteriaceae</taxon>
        <taxon>Flavobacterium</taxon>
    </lineage>
</organism>
<evidence type="ECO:0000256" key="6">
    <source>
        <dbReference type="SAM" id="Coils"/>
    </source>
</evidence>
<dbReference type="Proteomes" id="UP001597480">
    <property type="component" value="Unassembled WGS sequence"/>
</dbReference>
<evidence type="ECO:0000256" key="4">
    <source>
        <dbReference type="ARBA" id="ARBA00022679"/>
    </source>
</evidence>
<feature type="coiled-coil region" evidence="6">
    <location>
        <begin position="148"/>
        <end position="175"/>
    </location>
</feature>
<dbReference type="InterPro" id="IPR036890">
    <property type="entry name" value="HATPase_C_sf"/>
</dbReference>
<feature type="domain" description="Histidine kinase" evidence="7">
    <location>
        <begin position="318"/>
        <end position="530"/>
    </location>
</feature>
<evidence type="ECO:0000256" key="2">
    <source>
        <dbReference type="ARBA" id="ARBA00012438"/>
    </source>
</evidence>
<dbReference type="SMART" id="SM00388">
    <property type="entry name" value="HisKA"/>
    <property type="match status" value="1"/>
</dbReference>
<gene>
    <name evidence="9" type="ORF">ACFSR3_15555</name>
</gene>
<keyword evidence="3" id="KW-0597">Phosphoprotein</keyword>
<dbReference type="Gene3D" id="3.30.450.20">
    <property type="entry name" value="PAS domain"/>
    <property type="match status" value="1"/>
</dbReference>
<evidence type="ECO:0000259" key="8">
    <source>
        <dbReference type="PROSITE" id="PS50112"/>
    </source>
</evidence>
<dbReference type="SUPFAM" id="SSF55785">
    <property type="entry name" value="PYP-like sensor domain (PAS domain)"/>
    <property type="match status" value="1"/>
</dbReference>
<evidence type="ECO:0000256" key="3">
    <source>
        <dbReference type="ARBA" id="ARBA00022553"/>
    </source>
</evidence>
<evidence type="ECO:0000256" key="5">
    <source>
        <dbReference type="ARBA" id="ARBA00022777"/>
    </source>
</evidence>
<feature type="domain" description="PAS" evidence="8">
    <location>
        <begin position="165"/>
        <end position="235"/>
    </location>
</feature>
<dbReference type="InterPro" id="IPR005467">
    <property type="entry name" value="His_kinase_dom"/>
</dbReference>
<keyword evidence="10" id="KW-1185">Reference proteome</keyword>
<dbReference type="PRINTS" id="PR00344">
    <property type="entry name" value="BCTRLSENSOR"/>
</dbReference>
<dbReference type="CDD" id="cd00082">
    <property type="entry name" value="HisKA"/>
    <property type="match status" value="1"/>
</dbReference>
<dbReference type="CDD" id="cd00130">
    <property type="entry name" value="PAS"/>
    <property type="match status" value="1"/>
</dbReference>
<evidence type="ECO:0000259" key="7">
    <source>
        <dbReference type="PROSITE" id="PS50109"/>
    </source>
</evidence>
<name>A0ABW5NYQ3_9FLAO</name>
<dbReference type="SMART" id="SM00387">
    <property type="entry name" value="HATPase_c"/>
    <property type="match status" value="1"/>
</dbReference>
<keyword evidence="9" id="KW-0547">Nucleotide-binding</keyword>
<proteinExistence type="predicted"/>
<dbReference type="GO" id="GO:0005524">
    <property type="term" value="F:ATP binding"/>
    <property type="evidence" value="ECO:0007669"/>
    <property type="project" value="UniProtKB-KW"/>
</dbReference>
<evidence type="ECO:0000313" key="9">
    <source>
        <dbReference type="EMBL" id="MFD2603480.1"/>
    </source>
</evidence>
<dbReference type="Pfam" id="PF02518">
    <property type="entry name" value="HATPase_c"/>
    <property type="match status" value="1"/>
</dbReference>
<dbReference type="SUPFAM" id="SSF47384">
    <property type="entry name" value="Homodimeric domain of signal transducing histidine kinase"/>
    <property type="match status" value="1"/>
</dbReference>
<dbReference type="InterPro" id="IPR036097">
    <property type="entry name" value="HisK_dim/P_sf"/>
</dbReference>